<evidence type="ECO:0000256" key="9">
    <source>
        <dbReference type="ARBA" id="ARBA00047989"/>
    </source>
</evidence>
<dbReference type="Proteomes" id="UP000469194">
    <property type="component" value="Unassembled WGS sequence"/>
</dbReference>
<sequence>MSNETNNEPQYDDGILDSNAISPTDEAGNPIPVTIPIALAPGVTVVYTTRLGGVSAGDFGDCNLGGKSGDAPAAIEANRVALAKQLGCGLSLVSQVHSATAVDVDESWHLNTPFGFDVSGTPGQSVTDGADPVVVEADGQVTSRKGVALGMFAADCLPVLFADPVAGVIGAAHCGRRGLVKGVIGETVDLMVAKGAERGRIVATLGPRICGDCYEVGNEVADEFQNRFPLTKTVTRFGGAGIDIAEAAMIDLAFAGVNQVVDSMPRVHAATQYLEADEELAALCRTDGEGPVDLDERIANVSHSMCTLENPLWYSHRRAVLAGKQREGRLLALIMMQ</sequence>
<gene>
    <name evidence="13" type="ORF">GFD25_05330</name>
</gene>
<evidence type="ECO:0000313" key="14">
    <source>
        <dbReference type="Proteomes" id="UP000469194"/>
    </source>
</evidence>
<comment type="catalytic activity">
    <reaction evidence="1">
        <text>inosine + phosphate = alpha-D-ribose 1-phosphate + hypoxanthine</text>
        <dbReference type="Rhea" id="RHEA:27646"/>
        <dbReference type="ChEBI" id="CHEBI:17368"/>
        <dbReference type="ChEBI" id="CHEBI:17596"/>
        <dbReference type="ChEBI" id="CHEBI:43474"/>
        <dbReference type="ChEBI" id="CHEBI:57720"/>
        <dbReference type="EC" id="2.4.2.1"/>
    </reaction>
    <physiologicalReaction direction="left-to-right" evidence="1">
        <dbReference type="Rhea" id="RHEA:27647"/>
    </physiologicalReaction>
</comment>
<evidence type="ECO:0000256" key="3">
    <source>
        <dbReference type="ARBA" id="ARBA00007353"/>
    </source>
</evidence>
<evidence type="ECO:0000256" key="8">
    <source>
        <dbReference type="ARBA" id="ARBA00023008"/>
    </source>
</evidence>
<keyword evidence="6" id="KW-0378">Hydrolase</keyword>
<accession>A0A6N9Z4S5</accession>
<evidence type="ECO:0000313" key="13">
    <source>
        <dbReference type="EMBL" id="NEG89420.1"/>
    </source>
</evidence>
<feature type="region of interest" description="Disordered" evidence="12">
    <location>
        <begin position="1"/>
        <end position="23"/>
    </location>
</feature>
<reference evidence="13 14" key="1">
    <citation type="submission" date="2019-10" db="EMBL/GenBank/DDBJ databases">
        <title>Bifidobacterium from non-human primates.</title>
        <authorList>
            <person name="Modesto M."/>
        </authorList>
    </citation>
    <scope>NUCLEOTIDE SEQUENCE [LARGE SCALE GENOMIC DNA]</scope>
    <source>
        <strain evidence="13 14">TRE17</strain>
    </source>
</reference>
<evidence type="ECO:0000256" key="7">
    <source>
        <dbReference type="ARBA" id="ARBA00022833"/>
    </source>
</evidence>
<keyword evidence="14" id="KW-1185">Reference proteome</keyword>
<dbReference type="GO" id="GO:0005507">
    <property type="term" value="F:copper ion binding"/>
    <property type="evidence" value="ECO:0007669"/>
    <property type="project" value="TreeGrafter"/>
</dbReference>
<dbReference type="Pfam" id="PF02578">
    <property type="entry name" value="Cu-oxidase_4"/>
    <property type="match status" value="1"/>
</dbReference>
<dbReference type="GO" id="GO:0017061">
    <property type="term" value="F:S-methyl-5-thioadenosine phosphorylase activity"/>
    <property type="evidence" value="ECO:0007669"/>
    <property type="project" value="UniProtKB-EC"/>
</dbReference>
<evidence type="ECO:0000256" key="11">
    <source>
        <dbReference type="ARBA" id="ARBA00049893"/>
    </source>
</evidence>
<dbReference type="SUPFAM" id="SSF64438">
    <property type="entry name" value="CNF1/YfiH-like putative cysteine hydrolases"/>
    <property type="match status" value="1"/>
</dbReference>
<dbReference type="RefSeq" id="WP_163230692.1">
    <property type="nucleotide sequence ID" value="NZ_WHZW01000009.1"/>
</dbReference>
<keyword evidence="5" id="KW-0479">Metal-binding</keyword>
<dbReference type="PANTHER" id="PTHR30616:SF2">
    <property type="entry name" value="PURINE NUCLEOSIDE PHOSPHORYLASE LACC1"/>
    <property type="match status" value="1"/>
</dbReference>
<comment type="catalytic activity">
    <reaction evidence="11">
        <text>S-methyl-5'-thioadenosine + phosphate = 5-(methylsulfanyl)-alpha-D-ribose 1-phosphate + adenine</text>
        <dbReference type="Rhea" id="RHEA:11852"/>
        <dbReference type="ChEBI" id="CHEBI:16708"/>
        <dbReference type="ChEBI" id="CHEBI:17509"/>
        <dbReference type="ChEBI" id="CHEBI:43474"/>
        <dbReference type="ChEBI" id="CHEBI:58533"/>
        <dbReference type="EC" id="2.4.2.28"/>
    </reaction>
    <physiologicalReaction direction="left-to-right" evidence="11">
        <dbReference type="Rhea" id="RHEA:11853"/>
    </physiologicalReaction>
</comment>
<comment type="catalytic activity">
    <reaction evidence="10">
        <text>adenosine + phosphate = alpha-D-ribose 1-phosphate + adenine</text>
        <dbReference type="Rhea" id="RHEA:27642"/>
        <dbReference type="ChEBI" id="CHEBI:16335"/>
        <dbReference type="ChEBI" id="CHEBI:16708"/>
        <dbReference type="ChEBI" id="CHEBI:43474"/>
        <dbReference type="ChEBI" id="CHEBI:57720"/>
        <dbReference type="EC" id="2.4.2.1"/>
    </reaction>
    <physiologicalReaction direction="left-to-right" evidence="10">
        <dbReference type="Rhea" id="RHEA:27643"/>
    </physiologicalReaction>
</comment>
<keyword evidence="8" id="KW-0186">Copper</keyword>
<protein>
    <submittedName>
        <fullName evidence="13">Laccase domain-containing protein</fullName>
    </submittedName>
</protein>
<keyword evidence="7" id="KW-0862">Zinc</keyword>
<evidence type="ECO:0000256" key="5">
    <source>
        <dbReference type="ARBA" id="ARBA00022723"/>
    </source>
</evidence>
<evidence type="ECO:0000256" key="6">
    <source>
        <dbReference type="ARBA" id="ARBA00022801"/>
    </source>
</evidence>
<dbReference type="InterPro" id="IPR011324">
    <property type="entry name" value="Cytotoxic_necrot_fac-like_cat"/>
</dbReference>
<name>A0A6N9Z4S5_9BIFI</name>
<organism evidence="13 14">
    <name type="scientific">Bifidobacterium aerophilum</name>
    <dbReference type="NCBI Taxonomy" id="1798155"/>
    <lineage>
        <taxon>Bacteria</taxon>
        <taxon>Bacillati</taxon>
        <taxon>Actinomycetota</taxon>
        <taxon>Actinomycetes</taxon>
        <taxon>Bifidobacteriales</taxon>
        <taxon>Bifidobacteriaceae</taxon>
        <taxon>Bifidobacterium</taxon>
    </lineage>
</organism>
<dbReference type="Gene3D" id="3.60.140.10">
    <property type="entry name" value="CNF1/YfiH-like putative cysteine hydrolases"/>
    <property type="match status" value="1"/>
</dbReference>
<comment type="similarity">
    <text evidence="3">Belongs to the purine nucleoside phosphorylase YfiH/LACC1 family.</text>
</comment>
<dbReference type="InterPro" id="IPR038371">
    <property type="entry name" value="Cu_polyphenol_OxRdtase_sf"/>
</dbReference>
<evidence type="ECO:0000256" key="4">
    <source>
        <dbReference type="ARBA" id="ARBA00022679"/>
    </source>
</evidence>
<comment type="function">
    <text evidence="2">Purine nucleoside enzyme that catalyzes the phosphorolysis of adenosine and inosine nucleosides, yielding D-ribose 1-phosphate and the respective free bases, adenine and hypoxanthine. Also catalyzes the phosphorolysis of S-methyl-5'-thioadenosine into adenine and S-methyl-5-thio-alpha-D-ribose 1-phosphate. Also has adenosine deaminase activity.</text>
</comment>
<dbReference type="EMBL" id="WHZW01000009">
    <property type="protein sequence ID" value="NEG89420.1"/>
    <property type="molecule type" value="Genomic_DNA"/>
</dbReference>
<evidence type="ECO:0000256" key="2">
    <source>
        <dbReference type="ARBA" id="ARBA00003215"/>
    </source>
</evidence>
<dbReference type="AlphaFoldDB" id="A0A6N9Z4S5"/>
<dbReference type="InterPro" id="IPR003730">
    <property type="entry name" value="Cu_polyphenol_OxRdtase"/>
</dbReference>
<comment type="caution">
    <text evidence="13">The sequence shown here is derived from an EMBL/GenBank/DDBJ whole genome shotgun (WGS) entry which is preliminary data.</text>
</comment>
<evidence type="ECO:0000256" key="10">
    <source>
        <dbReference type="ARBA" id="ARBA00048968"/>
    </source>
</evidence>
<proteinExistence type="inferred from homology"/>
<keyword evidence="4" id="KW-0808">Transferase</keyword>
<evidence type="ECO:0000256" key="1">
    <source>
        <dbReference type="ARBA" id="ARBA00000553"/>
    </source>
</evidence>
<comment type="catalytic activity">
    <reaction evidence="9">
        <text>adenosine + H2O + H(+) = inosine + NH4(+)</text>
        <dbReference type="Rhea" id="RHEA:24408"/>
        <dbReference type="ChEBI" id="CHEBI:15377"/>
        <dbReference type="ChEBI" id="CHEBI:15378"/>
        <dbReference type="ChEBI" id="CHEBI:16335"/>
        <dbReference type="ChEBI" id="CHEBI:17596"/>
        <dbReference type="ChEBI" id="CHEBI:28938"/>
        <dbReference type="EC" id="3.5.4.4"/>
    </reaction>
    <physiologicalReaction direction="left-to-right" evidence="9">
        <dbReference type="Rhea" id="RHEA:24409"/>
    </physiologicalReaction>
</comment>
<evidence type="ECO:0000256" key="12">
    <source>
        <dbReference type="SAM" id="MobiDB-lite"/>
    </source>
</evidence>
<dbReference type="GO" id="GO:0016787">
    <property type="term" value="F:hydrolase activity"/>
    <property type="evidence" value="ECO:0007669"/>
    <property type="project" value="UniProtKB-KW"/>
</dbReference>
<dbReference type="CDD" id="cd16833">
    <property type="entry name" value="YfiH"/>
    <property type="match status" value="1"/>
</dbReference>
<dbReference type="PANTHER" id="PTHR30616">
    <property type="entry name" value="UNCHARACTERIZED PROTEIN YFIH"/>
    <property type="match status" value="1"/>
</dbReference>